<dbReference type="EMBL" id="CAKLCM010000003">
    <property type="protein sequence ID" value="CAH0528707.1"/>
    <property type="molecule type" value="Genomic_DNA"/>
</dbReference>
<evidence type="ECO:0000256" key="1">
    <source>
        <dbReference type="ARBA" id="ARBA00001165"/>
    </source>
</evidence>
<comment type="caution">
    <text evidence="8">The sequence shown here is derived from an EMBL/GenBank/DDBJ whole genome shotgun (WGS) entry which is preliminary data.</text>
</comment>
<organism evidence="8 9">
    <name type="scientific">Vibrio hippocampi</name>
    <dbReference type="NCBI Taxonomy" id="654686"/>
    <lineage>
        <taxon>Bacteria</taxon>
        <taxon>Pseudomonadati</taxon>
        <taxon>Pseudomonadota</taxon>
        <taxon>Gammaproteobacteria</taxon>
        <taxon>Vibrionales</taxon>
        <taxon>Vibrionaceae</taxon>
        <taxon>Vibrio</taxon>
    </lineage>
</organism>
<comment type="similarity">
    <text evidence="3 7">Belongs to the metallo-dependent hydrolases superfamily. Uronate isomerase family.</text>
</comment>
<evidence type="ECO:0000256" key="3">
    <source>
        <dbReference type="ARBA" id="ARBA00008397"/>
    </source>
</evidence>
<name>A0ABM8ZKC8_9VIBR</name>
<sequence length="478" mass="54758">MSNTYISEHFLLSTPLAIDLYHDYAASLPIIDYHNHLEAKEIWEDHCATNLAQAWLDKDHYVWRAMRWNGIDEHWITGAASDQEKFQKWTECMPYLLGNPLYQWSHLELKRFFNCSKTLSQHTGQAIWSECQPQFNDKQVSTRKVLKQCNVTTLCTTDSPCSDLRYHIHLQQDHCSTQVLPTFRADELFAIDDPQAIEQTIAQLETCEQTKIATLDDYLSVIQKRVAFFHSTGCRLADLGLPLVTFAQCSKQQAERCFDLLRRGGDLTSEQVIQLKSFLFTYLGKLYHHNEWAMQLHIGVLPNVNARRKAALGAGTGFSVINDQRIAENLTRLLDSLDDTRQLPKTIIYSVNPEHNSVLASISGAFQDSDSAAGKIQLGAAWWFNDHKDGMEAQLTTLKNLGALGRFIGMLTDSRNIFSMSRHEYFRRVLCNKLAEWVDQGELPNDMALLKMTIENICYYNALNYFNFPSVNKQEAVQ</sequence>
<dbReference type="Proteomes" id="UP000838160">
    <property type="component" value="Unassembled WGS sequence"/>
</dbReference>
<gene>
    <name evidence="8" type="primary">uxaC_1</name>
    <name evidence="7" type="synonym">uxaC</name>
    <name evidence="8" type="ORF">VHP8226_02733</name>
</gene>
<evidence type="ECO:0000256" key="2">
    <source>
        <dbReference type="ARBA" id="ARBA00004892"/>
    </source>
</evidence>
<dbReference type="RefSeq" id="WP_237485615.1">
    <property type="nucleotide sequence ID" value="NZ_CAKLCM010000003.1"/>
</dbReference>
<keyword evidence="6 7" id="KW-0413">Isomerase</keyword>
<evidence type="ECO:0000256" key="5">
    <source>
        <dbReference type="ARBA" id="ARBA00020555"/>
    </source>
</evidence>
<dbReference type="NCBIfam" id="NF002794">
    <property type="entry name" value="PRK02925.1"/>
    <property type="match status" value="1"/>
</dbReference>
<comment type="catalytic activity">
    <reaction evidence="1 7">
        <text>D-glucuronate = D-fructuronate</text>
        <dbReference type="Rhea" id="RHEA:13049"/>
        <dbReference type="ChEBI" id="CHEBI:58720"/>
        <dbReference type="ChEBI" id="CHEBI:59863"/>
        <dbReference type="EC" id="5.3.1.12"/>
    </reaction>
</comment>
<dbReference type="Pfam" id="PF02614">
    <property type="entry name" value="UxaC"/>
    <property type="match status" value="1"/>
</dbReference>
<evidence type="ECO:0000313" key="9">
    <source>
        <dbReference type="Proteomes" id="UP000838160"/>
    </source>
</evidence>
<dbReference type="SUPFAM" id="SSF51556">
    <property type="entry name" value="Metallo-dependent hydrolases"/>
    <property type="match status" value="1"/>
</dbReference>
<dbReference type="PANTHER" id="PTHR30068">
    <property type="entry name" value="URONATE ISOMERASE"/>
    <property type="match status" value="1"/>
</dbReference>
<comment type="catalytic activity">
    <reaction evidence="7">
        <text>aldehydo-D-galacturonate = keto-D-tagaturonate</text>
        <dbReference type="Rhea" id="RHEA:27702"/>
        <dbReference type="ChEBI" id="CHEBI:12952"/>
        <dbReference type="ChEBI" id="CHEBI:17886"/>
    </reaction>
</comment>
<evidence type="ECO:0000256" key="7">
    <source>
        <dbReference type="HAMAP-Rule" id="MF_00675"/>
    </source>
</evidence>
<dbReference type="EC" id="5.3.1.12" evidence="4 7"/>
<protein>
    <recommendedName>
        <fullName evidence="5 7">Uronate isomerase</fullName>
        <ecNumber evidence="4 7">5.3.1.12</ecNumber>
    </recommendedName>
    <alternativeName>
        <fullName evidence="7">Glucuronate isomerase</fullName>
    </alternativeName>
    <alternativeName>
        <fullName evidence="7">Uronic isomerase</fullName>
    </alternativeName>
</protein>
<accession>A0ABM8ZKC8</accession>
<evidence type="ECO:0000256" key="6">
    <source>
        <dbReference type="ARBA" id="ARBA00023235"/>
    </source>
</evidence>
<dbReference type="Gene3D" id="3.20.20.140">
    <property type="entry name" value="Metal-dependent hydrolases"/>
    <property type="match status" value="1"/>
</dbReference>
<reference evidence="8" key="1">
    <citation type="submission" date="2021-12" db="EMBL/GenBank/DDBJ databases">
        <authorList>
            <person name="Rodrigo-Torres L."/>
            <person name="Arahal R. D."/>
            <person name="Lucena T."/>
        </authorList>
    </citation>
    <scope>NUCLEOTIDE SEQUENCE</scope>
    <source>
        <strain evidence="8">CECT 8226</strain>
    </source>
</reference>
<dbReference type="GO" id="GO:0008880">
    <property type="term" value="F:glucuronate isomerase activity"/>
    <property type="evidence" value="ECO:0007669"/>
    <property type="project" value="UniProtKB-EC"/>
</dbReference>
<evidence type="ECO:0000256" key="4">
    <source>
        <dbReference type="ARBA" id="ARBA00012546"/>
    </source>
</evidence>
<dbReference type="InterPro" id="IPR003766">
    <property type="entry name" value="Uronate_isomerase"/>
</dbReference>
<dbReference type="Gene3D" id="1.10.2020.10">
    <property type="entry name" value="uronate isomerase, domain 2, chain A"/>
    <property type="match status" value="1"/>
</dbReference>
<comment type="pathway">
    <text evidence="2 7">Carbohydrate metabolism; pentose and glucuronate interconversion.</text>
</comment>
<evidence type="ECO:0000313" key="8">
    <source>
        <dbReference type="EMBL" id="CAH0528707.1"/>
    </source>
</evidence>
<dbReference type="InterPro" id="IPR032466">
    <property type="entry name" value="Metal_Hydrolase"/>
</dbReference>
<dbReference type="HAMAP" id="MF_00675">
    <property type="entry name" value="UxaC"/>
    <property type="match status" value="1"/>
</dbReference>
<keyword evidence="9" id="KW-1185">Reference proteome</keyword>
<proteinExistence type="inferred from homology"/>
<dbReference type="PANTHER" id="PTHR30068:SF4">
    <property type="entry name" value="URONATE ISOMERASE"/>
    <property type="match status" value="1"/>
</dbReference>